<feature type="transmembrane region" description="Helical" evidence="1">
    <location>
        <begin position="69"/>
        <end position="87"/>
    </location>
</feature>
<dbReference type="EMBL" id="FNDD01000009">
    <property type="protein sequence ID" value="SDH14309.1"/>
    <property type="molecule type" value="Genomic_DNA"/>
</dbReference>
<accession>A0A1G8A078</accession>
<feature type="transmembrane region" description="Helical" evidence="1">
    <location>
        <begin position="181"/>
        <end position="199"/>
    </location>
</feature>
<reference evidence="2 3" key="1">
    <citation type="submission" date="2016-10" db="EMBL/GenBank/DDBJ databases">
        <authorList>
            <person name="de Groot N.N."/>
        </authorList>
    </citation>
    <scope>NUCLEOTIDE SEQUENCE [LARGE SCALE GENOMIC DNA]</scope>
    <source>
        <strain evidence="2 3">CGMCC 1.10228</strain>
    </source>
</reference>
<keyword evidence="1" id="KW-0472">Membrane</keyword>
<keyword evidence="1" id="KW-1133">Transmembrane helix</keyword>
<feature type="transmembrane region" description="Helical" evidence="1">
    <location>
        <begin position="94"/>
        <end position="112"/>
    </location>
</feature>
<keyword evidence="1" id="KW-0812">Transmembrane</keyword>
<evidence type="ECO:0000313" key="3">
    <source>
        <dbReference type="Proteomes" id="UP000198854"/>
    </source>
</evidence>
<keyword evidence="3" id="KW-1185">Reference proteome</keyword>
<dbReference type="RefSeq" id="WP_093272694.1">
    <property type="nucleotide sequence ID" value="NZ_FNDD01000009.1"/>
</dbReference>
<gene>
    <name evidence="2" type="ORF">SAMN04488136_10966</name>
</gene>
<evidence type="ECO:0000256" key="1">
    <source>
        <dbReference type="SAM" id="Phobius"/>
    </source>
</evidence>
<dbReference type="Proteomes" id="UP000198854">
    <property type="component" value="Unassembled WGS sequence"/>
</dbReference>
<feature type="transmembrane region" description="Helical" evidence="1">
    <location>
        <begin position="211"/>
        <end position="229"/>
    </location>
</feature>
<evidence type="ECO:0000313" key="2">
    <source>
        <dbReference type="EMBL" id="SDH14309.1"/>
    </source>
</evidence>
<organism evidence="2 3">
    <name type="scientific">Vibrio xiamenensis</name>
    <dbReference type="NCBI Taxonomy" id="861298"/>
    <lineage>
        <taxon>Bacteria</taxon>
        <taxon>Pseudomonadati</taxon>
        <taxon>Pseudomonadota</taxon>
        <taxon>Gammaproteobacteria</taxon>
        <taxon>Vibrionales</taxon>
        <taxon>Vibrionaceae</taxon>
        <taxon>Vibrio</taxon>
    </lineage>
</organism>
<proteinExistence type="predicted"/>
<sequence>MNIKHYFLVLEDIFLGNYLKKESRPQPLSKELAILGIYIISYLQFNYLFWDVVLEPPRINAHLLQLIPYPGIFFASLNLTLWILLAWRRGMKWWAIPIGFCTNTLFNFTSYQSHYSSDAFNIRHWQNIVILIMSFVGFLFIIKSICLPKLQDVCPNHPLNALNPKIKKRLQISAADYIRKTIKLVLISPFIAFGYYIGIDSANLDPLSKKLCYSLFSLVLAAIFIRLAIKRLKNLDYNPITFLTKFIILPTATSYIYFIFNFNNFFDSELLYSIFYILFIFAIGISIFGTIKLFMAPLQTEKNT</sequence>
<feature type="transmembrane region" description="Helical" evidence="1">
    <location>
        <begin position="241"/>
        <end position="260"/>
    </location>
</feature>
<feature type="transmembrane region" description="Helical" evidence="1">
    <location>
        <begin position="272"/>
        <end position="295"/>
    </location>
</feature>
<dbReference type="AlphaFoldDB" id="A0A1G8A078"/>
<feature type="transmembrane region" description="Helical" evidence="1">
    <location>
        <begin position="32"/>
        <end position="49"/>
    </location>
</feature>
<name>A0A1G8A078_9VIBR</name>
<protein>
    <submittedName>
        <fullName evidence="2">Uncharacterized protein</fullName>
    </submittedName>
</protein>
<feature type="transmembrane region" description="Helical" evidence="1">
    <location>
        <begin position="124"/>
        <end position="142"/>
    </location>
</feature>